<evidence type="ECO:0000313" key="13">
    <source>
        <dbReference type="EMBL" id="CUG40778.1"/>
    </source>
</evidence>
<evidence type="ECO:0000256" key="9">
    <source>
        <dbReference type="ARBA" id="ARBA00032239"/>
    </source>
</evidence>
<dbReference type="EMBL" id="CYKH01000792">
    <property type="protein sequence ID" value="CUG40778.1"/>
    <property type="molecule type" value="Genomic_DNA"/>
</dbReference>
<protein>
    <recommendedName>
        <fullName evidence="3">DDB1- and CUL4-associated factor 13</fullName>
    </recommendedName>
    <alternativeName>
        <fullName evidence="9">WD repeat and SOF domain-containing protein 1</fullName>
    </alternativeName>
</protein>
<feature type="repeat" description="WD" evidence="10">
    <location>
        <begin position="63"/>
        <end position="96"/>
    </location>
</feature>
<dbReference type="PANTHER" id="PTHR22851:SF0">
    <property type="entry name" value="DDB1- AND CUL4-ASSOCIATED FACTOR 13"/>
    <property type="match status" value="1"/>
</dbReference>
<feature type="compositionally biased region" description="Basic residues" evidence="11">
    <location>
        <begin position="436"/>
        <end position="446"/>
    </location>
</feature>
<keyword evidence="6" id="KW-0689">Ribosomal protein</keyword>
<feature type="region of interest" description="Disordered" evidence="11">
    <location>
        <begin position="426"/>
        <end position="446"/>
    </location>
</feature>
<feature type="repeat" description="WD" evidence="10">
    <location>
        <begin position="327"/>
        <end position="368"/>
    </location>
</feature>
<dbReference type="UniPathway" id="UPA00143"/>
<keyword evidence="5" id="KW-0677">Repeat</keyword>
<dbReference type="GO" id="GO:0000462">
    <property type="term" value="P:maturation of SSU-rRNA from tricistronic rRNA transcript (SSU-rRNA, 5.8S rRNA, LSU-rRNA)"/>
    <property type="evidence" value="ECO:0007669"/>
    <property type="project" value="TreeGrafter"/>
</dbReference>
<dbReference type="Proteomes" id="UP000051952">
    <property type="component" value="Unassembled WGS sequence"/>
</dbReference>
<keyword evidence="7" id="KW-0539">Nucleus</keyword>
<dbReference type="PRINTS" id="PR00320">
    <property type="entry name" value="GPROTEINBRPT"/>
</dbReference>
<dbReference type="InterPro" id="IPR020472">
    <property type="entry name" value="WD40_PAC1"/>
</dbReference>
<evidence type="ECO:0000259" key="12">
    <source>
        <dbReference type="Pfam" id="PF04158"/>
    </source>
</evidence>
<comment type="subcellular location">
    <subcellularLocation>
        <location evidence="1">Nucleus</location>
        <location evidence="1">Nucleolus</location>
    </subcellularLocation>
</comment>
<dbReference type="PANTHER" id="PTHR22851">
    <property type="entry name" value="U3 SMALL NUCLEOLAR RNA U3 SNORNA ASSOCIATED PROTEIN"/>
    <property type="match status" value="1"/>
</dbReference>
<sequence length="446" mass="50679">MVKVKMISRSNLEWSKDRSGEVPRAHRNYDPTLNPMSKQVEFTRAVRAAKLDRMFAKPFVGALNGHIDTVKSLATDLTNVGTLVSGAMDGGLIVWDTMLKKPRVTINAHKNSVEGVCVSPDGVACFSASSDKIVRMWDMDQSETLAGSEPLPVAEYLGDFPFSSIDHHYRRPHFATSSEFVLIWDVNRTKPVQKFEWGDDTVSHCRLNKVESDLLACCMTDRGVCVYDLRTKCAHTKVVMEMCCTSLSWSPMDPNVFVAGSDDWNCYLFDLRLPGRPRNVFQGHIHPVTSVDFAPTGTHFCAGSQDNTVRVWELSQTTKSTSQELFHTKRMAKVFSVKWSLDNNYIFSGSEDANVRIWKADASRPIRPLRGAEKNSFNYLRALRDKYSNFQEVRKITNQRNTPKFIRKTALRKKRIQLREAVKEMSRTKSDNLKPLAKRKVVQSIK</sequence>
<evidence type="ECO:0000256" key="3">
    <source>
        <dbReference type="ARBA" id="ARBA00021762"/>
    </source>
</evidence>
<dbReference type="GO" id="GO:0032040">
    <property type="term" value="C:small-subunit processome"/>
    <property type="evidence" value="ECO:0007669"/>
    <property type="project" value="TreeGrafter"/>
</dbReference>
<dbReference type="PROSITE" id="PS50294">
    <property type="entry name" value="WD_REPEATS_REGION"/>
    <property type="match status" value="3"/>
</dbReference>
<feature type="repeat" description="WD" evidence="10">
    <location>
        <begin position="106"/>
        <end position="147"/>
    </location>
</feature>
<dbReference type="PROSITE" id="PS00678">
    <property type="entry name" value="WD_REPEATS_1"/>
    <property type="match status" value="1"/>
</dbReference>
<name>A0A0S4J6C2_BODSA</name>
<evidence type="ECO:0000256" key="4">
    <source>
        <dbReference type="ARBA" id="ARBA00022574"/>
    </source>
</evidence>
<proteinExistence type="inferred from homology"/>
<dbReference type="InterPro" id="IPR007287">
    <property type="entry name" value="Sof1"/>
</dbReference>
<dbReference type="Gene3D" id="2.130.10.10">
    <property type="entry name" value="YVTN repeat-like/Quinoprotein amine dehydrogenase"/>
    <property type="match status" value="2"/>
</dbReference>
<dbReference type="OrthoDB" id="10249065at2759"/>
<evidence type="ECO:0000256" key="11">
    <source>
        <dbReference type="SAM" id="MobiDB-lite"/>
    </source>
</evidence>
<dbReference type="GO" id="GO:0005840">
    <property type="term" value="C:ribosome"/>
    <property type="evidence" value="ECO:0007669"/>
    <property type="project" value="UniProtKB-KW"/>
</dbReference>
<organism evidence="13 14">
    <name type="scientific">Bodo saltans</name>
    <name type="common">Flagellated protozoan</name>
    <dbReference type="NCBI Taxonomy" id="75058"/>
    <lineage>
        <taxon>Eukaryota</taxon>
        <taxon>Discoba</taxon>
        <taxon>Euglenozoa</taxon>
        <taxon>Kinetoplastea</taxon>
        <taxon>Metakinetoplastina</taxon>
        <taxon>Eubodonida</taxon>
        <taxon>Bodonidae</taxon>
        <taxon>Bodo</taxon>
    </lineage>
</organism>
<dbReference type="InterPro" id="IPR036322">
    <property type="entry name" value="WD40_repeat_dom_sf"/>
</dbReference>
<dbReference type="AlphaFoldDB" id="A0A0S4J6C2"/>
<dbReference type="Pfam" id="PF04158">
    <property type="entry name" value="Sof1"/>
    <property type="match status" value="1"/>
</dbReference>
<keyword evidence="8" id="KW-0687">Ribonucleoprotein</keyword>
<evidence type="ECO:0000256" key="5">
    <source>
        <dbReference type="ARBA" id="ARBA00022737"/>
    </source>
</evidence>
<evidence type="ECO:0000313" key="14">
    <source>
        <dbReference type="Proteomes" id="UP000051952"/>
    </source>
</evidence>
<evidence type="ECO:0000256" key="2">
    <source>
        <dbReference type="ARBA" id="ARBA00005649"/>
    </source>
</evidence>
<accession>A0A0S4J6C2</accession>
<dbReference type="PROSITE" id="PS50082">
    <property type="entry name" value="WD_REPEATS_2"/>
    <property type="match status" value="4"/>
</dbReference>
<dbReference type="InterPro" id="IPR015943">
    <property type="entry name" value="WD40/YVTN_repeat-like_dom_sf"/>
</dbReference>
<evidence type="ECO:0000256" key="6">
    <source>
        <dbReference type="ARBA" id="ARBA00022980"/>
    </source>
</evidence>
<keyword evidence="14" id="KW-1185">Reference proteome</keyword>
<dbReference type="CDD" id="cd00200">
    <property type="entry name" value="WD40"/>
    <property type="match status" value="1"/>
</dbReference>
<gene>
    <name evidence="13" type="ORF">BSAL_05355</name>
</gene>
<dbReference type="Pfam" id="PF00400">
    <property type="entry name" value="WD40"/>
    <property type="match status" value="5"/>
</dbReference>
<reference evidence="14" key="1">
    <citation type="submission" date="2015-09" db="EMBL/GenBank/DDBJ databases">
        <authorList>
            <consortium name="Pathogen Informatics"/>
        </authorList>
    </citation>
    <scope>NUCLEOTIDE SEQUENCE [LARGE SCALE GENOMIC DNA]</scope>
    <source>
        <strain evidence="14">Lake Konstanz</strain>
    </source>
</reference>
<dbReference type="GO" id="GO:0016567">
    <property type="term" value="P:protein ubiquitination"/>
    <property type="evidence" value="ECO:0007669"/>
    <property type="project" value="UniProtKB-UniPathway"/>
</dbReference>
<dbReference type="InterPro" id="IPR019775">
    <property type="entry name" value="WD40_repeat_CS"/>
</dbReference>
<comment type="similarity">
    <text evidence="2">Belongs to the WD repeat DCAF13/WDSOF1 family.</text>
</comment>
<dbReference type="SMART" id="SM00320">
    <property type="entry name" value="WD40"/>
    <property type="match status" value="6"/>
</dbReference>
<feature type="repeat" description="WD" evidence="10">
    <location>
        <begin position="281"/>
        <end position="322"/>
    </location>
</feature>
<evidence type="ECO:0000256" key="7">
    <source>
        <dbReference type="ARBA" id="ARBA00023242"/>
    </source>
</evidence>
<dbReference type="OMA" id="EDHNAYI"/>
<evidence type="ECO:0000256" key="8">
    <source>
        <dbReference type="ARBA" id="ARBA00023274"/>
    </source>
</evidence>
<dbReference type="InterPro" id="IPR051733">
    <property type="entry name" value="WD_repeat_DCAF13/WDSOF1"/>
</dbReference>
<dbReference type="VEuPathDB" id="TriTrypDB:BSAL_05355"/>
<feature type="domain" description="Sof1-like protein" evidence="12">
    <location>
        <begin position="360"/>
        <end position="432"/>
    </location>
</feature>
<evidence type="ECO:0000256" key="1">
    <source>
        <dbReference type="ARBA" id="ARBA00004604"/>
    </source>
</evidence>
<keyword evidence="4 10" id="KW-0853">WD repeat</keyword>
<dbReference type="SUPFAM" id="SSF50978">
    <property type="entry name" value="WD40 repeat-like"/>
    <property type="match status" value="1"/>
</dbReference>
<dbReference type="InterPro" id="IPR001680">
    <property type="entry name" value="WD40_rpt"/>
</dbReference>
<evidence type="ECO:0000256" key="10">
    <source>
        <dbReference type="PROSITE-ProRule" id="PRU00221"/>
    </source>
</evidence>